<organism evidence="1 2">
    <name type="scientific">Megamonas funiformis</name>
    <dbReference type="NCBI Taxonomy" id="437897"/>
    <lineage>
        <taxon>Bacteria</taxon>
        <taxon>Bacillati</taxon>
        <taxon>Bacillota</taxon>
        <taxon>Negativicutes</taxon>
        <taxon>Selenomonadales</taxon>
        <taxon>Selenomonadaceae</taxon>
        <taxon>Megamonas</taxon>
    </lineage>
</organism>
<name>A0AAW4U2M9_9FIRM</name>
<evidence type="ECO:0000313" key="1">
    <source>
        <dbReference type="EMBL" id="MCB6827927.1"/>
    </source>
</evidence>
<comment type="caution">
    <text evidence="1">The sequence shown here is derived from an EMBL/GenBank/DDBJ whole genome shotgun (WGS) entry which is preliminary data.</text>
</comment>
<dbReference type="AlphaFoldDB" id="A0AAW4U2M9"/>
<dbReference type="RefSeq" id="WP_227152777.1">
    <property type="nucleotide sequence ID" value="NZ_JAJCGD010000008.1"/>
</dbReference>
<reference evidence="1" key="1">
    <citation type="submission" date="2021-10" db="EMBL/GenBank/DDBJ databases">
        <title>Collection of gut derived symbiotic bacterial strains cultured from healthy donors.</title>
        <authorList>
            <person name="Lin H."/>
            <person name="Littmann E."/>
            <person name="Claire K."/>
            <person name="Pamer E."/>
        </authorList>
    </citation>
    <scope>NUCLEOTIDE SEQUENCE</scope>
    <source>
        <strain evidence="1">MSK.7.16</strain>
    </source>
</reference>
<proteinExistence type="predicted"/>
<gene>
    <name evidence="1" type="ORF">LIY65_04410</name>
</gene>
<dbReference type="Proteomes" id="UP001198190">
    <property type="component" value="Unassembled WGS sequence"/>
</dbReference>
<sequence>MENKIQKFLDANEVIDKKISSAKKGIEYHKKAIEKKKIQIGILQKEKDLNIRKISELKTRIIHEQTGIDLANVDINKLLTLMENNKKDLLFDTDIKKDILEDVETDSNAEKDISKDIEDININNIKENFTDNS</sequence>
<accession>A0AAW4U2M9</accession>
<dbReference type="EMBL" id="JAJCGD010000008">
    <property type="protein sequence ID" value="MCB6827927.1"/>
    <property type="molecule type" value="Genomic_DNA"/>
</dbReference>
<protein>
    <submittedName>
        <fullName evidence="1">Uncharacterized protein</fullName>
    </submittedName>
</protein>
<evidence type="ECO:0000313" key="2">
    <source>
        <dbReference type="Proteomes" id="UP001198190"/>
    </source>
</evidence>